<evidence type="ECO:0000256" key="1">
    <source>
        <dbReference type="ARBA" id="ARBA00003565"/>
    </source>
</evidence>
<evidence type="ECO:0000259" key="4">
    <source>
        <dbReference type="PROSITE" id="PS51352"/>
    </source>
</evidence>
<dbReference type="PANTHER" id="PTHR13887">
    <property type="entry name" value="GLUTATHIONE S-TRANSFERASE KAPPA"/>
    <property type="match status" value="1"/>
</dbReference>
<dbReference type="Proteomes" id="UP000557344">
    <property type="component" value="Unassembled WGS sequence"/>
</dbReference>
<feature type="domain" description="Thioredoxin" evidence="4">
    <location>
        <begin position="6"/>
        <end position="199"/>
    </location>
</feature>
<dbReference type="RefSeq" id="WP_183845833.1">
    <property type="nucleotide sequence ID" value="NZ_JACIID010000001.1"/>
</dbReference>
<evidence type="ECO:0000313" key="6">
    <source>
        <dbReference type="Proteomes" id="UP000557344"/>
    </source>
</evidence>
<dbReference type="PROSITE" id="PS51352">
    <property type="entry name" value="THIOREDOXIN_2"/>
    <property type="match status" value="1"/>
</dbReference>
<dbReference type="EMBL" id="JACIHU010000001">
    <property type="protein sequence ID" value="MBB4478478.1"/>
    <property type="molecule type" value="Genomic_DNA"/>
</dbReference>
<gene>
    <name evidence="5" type="ORF">GGE46_001019</name>
</gene>
<evidence type="ECO:0000256" key="2">
    <source>
        <dbReference type="ARBA" id="ARBA00005791"/>
    </source>
</evidence>
<feature type="chain" id="PRO_5031314376" evidence="3">
    <location>
        <begin position="22"/>
        <end position="201"/>
    </location>
</feature>
<dbReference type="AlphaFoldDB" id="A0A7W6Y7Y8"/>
<name>A0A7W6Y7Y8_RHIET</name>
<evidence type="ECO:0000313" key="5">
    <source>
        <dbReference type="EMBL" id="MBB4478478.1"/>
    </source>
</evidence>
<reference evidence="5 6" key="1">
    <citation type="submission" date="2020-08" db="EMBL/GenBank/DDBJ databases">
        <title>Genomic Encyclopedia of Type Strains, Phase IV (KMG-V): Genome sequencing to study the core and pangenomes of soil and plant-associated prokaryotes.</title>
        <authorList>
            <person name="Whitman W."/>
        </authorList>
    </citation>
    <scope>NUCLEOTIDE SEQUENCE [LARGE SCALE GENOMIC DNA]</scope>
    <source>
        <strain evidence="5 6">SEMIA 471</strain>
    </source>
</reference>
<dbReference type="Pfam" id="PF13462">
    <property type="entry name" value="Thioredoxin_4"/>
    <property type="match status" value="1"/>
</dbReference>
<dbReference type="GO" id="GO:0016853">
    <property type="term" value="F:isomerase activity"/>
    <property type="evidence" value="ECO:0007669"/>
    <property type="project" value="UniProtKB-KW"/>
</dbReference>
<comment type="similarity">
    <text evidence="2">Belongs to the thioredoxin family. DsbA subfamily.</text>
</comment>
<dbReference type="InterPro" id="IPR036249">
    <property type="entry name" value="Thioredoxin-like_sf"/>
</dbReference>
<dbReference type="PANTHER" id="PTHR13887:SF56">
    <property type="entry name" value="THIOREDOXIN-LIKE REDUCTASE RV2466C"/>
    <property type="match status" value="1"/>
</dbReference>
<comment type="caution">
    <text evidence="5">The sequence shown here is derived from an EMBL/GenBank/DDBJ whole genome shotgun (WGS) entry which is preliminary data.</text>
</comment>
<sequence>MSLGIAALGIAMALFPVNSQGADLLEPIGRVDRPIGSASTPVTIIEYSSPTCSHCVDYRTQVAPEIEKEFVARGKARLIFRPFVRNNVDMVIFMLCEWQDGSKFEELTNLFYSKYDDIAQSGNIEKTIRDIAASAGIDRPAFDRLVSDQSILDGLNKLTSQAREDFKVEGTPTFFVNGKKFTGAQSVEEMRANIEEASKPH</sequence>
<keyword evidence="5" id="KW-0413">Isomerase</keyword>
<feature type="signal peptide" evidence="3">
    <location>
        <begin position="1"/>
        <end position="21"/>
    </location>
</feature>
<proteinExistence type="inferred from homology"/>
<accession>A0A7W6Y7Y8</accession>
<protein>
    <submittedName>
        <fullName evidence="5">Protein-disulfide isomerase</fullName>
    </submittedName>
</protein>
<dbReference type="Gene3D" id="3.40.30.10">
    <property type="entry name" value="Glutaredoxin"/>
    <property type="match status" value="1"/>
</dbReference>
<keyword evidence="3" id="KW-0732">Signal</keyword>
<dbReference type="InterPro" id="IPR013766">
    <property type="entry name" value="Thioredoxin_domain"/>
</dbReference>
<dbReference type="InterPro" id="IPR012336">
    <property type="entry name" value="Thioredoxin-like_fold"/>
</dbReference>
<organism evidence="5 6">
    <name type="scientific">Rhizobium etli</name>
    <dbReference type="NCBI Taxonomy" id="29449"/>
    <lineage>
        <taxon>Bacteria</taxon>
        <taxon>Pseudomonadati</taxon>
        <taxon>Pseudomonadota</taxon>
        <taxon>Alphaproteobacteria</taxon>
        <taxon>Hyphomicrobiales</taxon>
        <taxon>Rhizobiaceae</taxon>
        <taxon>Rhizobium/Agrobacterium group</taxon>
        <taxon>Rhizobium</taxon>
    </lineage>
</organism>
<evidence type="ECO:0000256" key="3">
    <source>
        <dbReference type="SAM" id="SignalP"/>
    </source>
</evidence>
<dbReference type="SUPFAM" id="SSF52833">
    <property type="entry name" value="Thioredoxin-like"/>
    <property type="match status" value="1"/>
</dbReference>
<comment type="function">
    <text evidence="1">May be required for disulfide bond formation in some proteins.</text>
</comment>